<comment type="caution">
    <text evidence="1">The sequence shown here is derived from an EMBL/GenBank/DDBJ whole genome shotgun (WGS) entry which is preliminary data.</text>
</comment>
<evidence type="ECO:0000313" key="2">
    <source>
        <dbReference type="Proteomes" id="UP000295106"/>
    </source>
</evidence>
<sequence>MNRLTVVAIAALATLASGLIAWGLGSAAGAADARTACSAAEDRTTAAHAQAAASAATSVLYTERDVRQLLDDQAANLRKDADREKASRDRIAADVRAGAVRMSIPVAAAAPGAAACGAASAAAAGDRHEARAELAPETGLALTAIADDGDDAIAQLNTCIDAYNGARARLAGQQLTEVR</sequence>
<gene>
    <name evidence="1" type="ORF">EV684_101565</name>
</gene>
<protein>
    <submittedName>
        <fullName evidence="1">Prophage endopeptidase</fullName>
    </submittedName>
</protein>
<dbReference type="EMBL" id="SLXD01000001">
    <property type="protein sequence ID" value="TCP05691.1"/>
    <property type="molecule type" value="Genomic_DNA"/>
</dbReference>
<evidence type="ECO:0000313" key="1">
    <source>
        <dbReference type="EMBL" id="TCP05691.1"/>
    </source>
</evidence>
<name>A0A4R2MGU1_RUBGE</name>
<proteinExistence type="predicted"/>
<reference evidence="1 2" key="1">
    <citation type="submission" date="2019-03" db="EMBL/GenBank/DDBJ databases">
        <title>Genomic Encyclopedia of Type Strains, Phase IV (KMG-IV): sequencing the most valuable type-strain genomes for metagenomic binning, comparative biology and taxonomic classification.</title>
        <authorList>
            <person name="Goeker M."/>
        </authorList>
    </citation>
    <scope>NUCLEOTIDE SEQUENCE [LARGE SCALE GENOMIC DNA]</scope>
    <source>
        <strain evidence="1 2">DSM 1709</strain>
    </source>
</reference>
<dbReference type="Proteomes" id="UP000295106">
    <property type="component" value="Unassembled WGS sequence"/>
</dbReference>
<accession>A0A4R2MGU1</accession>
<dbReference type="RefSeq" id="WP_132644675.1">
    <property type="nucleotide sequence ID" value="NZ_NRRI01000002.1"/>
</dbReference>
<dbReference type="OrthoDB" id="8724674at2"/>
<dbReference type="AlphaFoldDB" id="A0A4R2MGU1"/>
<organism evidence="1 2">
    <name type="scientific">Rubrivivax gelatinosus</name>
    <name type="common">Rhodocyclus gelatinosus</name>
    <name type="synonym">Rhodopseudomonas gelatinosa</name>
    <dbReference type="NCBI Taxonomy" id="28068"/>
    <lineage>
        <taxon>Bacteria</taxon>
        <taxon>Pseudomonadati</taxon>
        <taxon>Pseudomonadota</taxon>
        <taxon>Betaproteobacteria</taxon>
        <taxon>Burkholderiales</taxon>
        <taxon>Sphaerotilaceae</taxon>
        <taxon>Rubrivivax</taxon>
    </lineage>
</organism>